<reference evidence="3" key="1">
    <citation type="submission" date="2014-11" db="EMBL/GenBank/DDBJ databases">
        <authorList>
            <person name="Otto D Thomas"/>
            <person name="Naeem Raeece"/>
        </authorList>
    </citation>
    <scope>NUCLEOTIDE SEQUENCE</scope>
</reference>
<feature type="region of interest" description="Disordered" evidence="2">
    <location>
        <begin position="313"/>
        <end position="375"/>
    </location>
</feature>
<sequence length="375" mass="42955">MRTALDTFERQRKALKDEKLLLLEENHDLERELQVLVSPLISDLDMELIKSTPSGRQRLLNLFWSFALRLERLQEQIAGRWEEWEKVRERLGRSRETEARLIQLKVANDELKALLKEALDFRETEICPVISQLSEGKEKLDRIARKIRQADERRDDGGSLCMRDMAYNRLEVEVMRTKNLARQLESEEKQRASLGTLRETLRQEVKIRCKIVMSLASRLENISKTSARQLQEEERSRQQEEKETLLDRIAQLMCEYSQKVARCEAIRHQMRQQAVQAAREQTRVQVRLADADGRLAACNGGHEDSPLPLPSNATQAPAEHLRGASPSHTFVPGPRKDLWSPRPGTAQSGTTLASLPSCTHGPIPRGTFSPSKFPP</sequence>
<feature type="compositionally biased region" description="Polar residues" evidence="2">
    <location>
        <begin position="345"/>
        <end position="357"/>
    </location>
</feature>
<proteinExistence type="predicted"/>
<keyword evidence="1" id="KW-0175">Coiled coil</keyword>
<evidence type="ECO:0000256" key="1">
    <source>
        <dbReference type="SAM" id="Coils"/>
    </source>
</evidence>
<feature type="coiled-coil region" evidence="1">
    <location>
        <begin position="104"/>
        <end position="255"/>
    </location>
</feature>
<gene>
    <name evidence="3" type="ORF">Cvel_4413</name>
</gene>
<dbReference type="VEuPathDB" id="CryptoDB:Cvel_4413"/>
<accession>A0A0G4GAB3</accession>
<evidence type="ECO:0000313" key="3">
    <source>
        <dbReference type="EMBL" id="CEM25890.1"/>
    </source>
</evidence>
<name>A0A0G4GAB3_9ALVE</name>
<organism evidence="3">
    <name type="scientific">Chromera velia CCMP2878</name>
    <dbReference type="NCBI Taxonomy" id="1169474"/>
    <lineage>
        <taxon>Eukaryota</taxon>
        <taxon>Sar</taxon>
        <taxon>Alveolata</taxon>
        <taxon>Colpodellida</taxon>
        <taxon>Chromeraceae</taxon>
        <taxon>Chromera</taxon>
    </lineage>
</organism>
<dbReference type="AlphaFoldDB" id="A0A0G4GAB3"/>
<evidence type="ECO:0000256" key="2">
    <source>
        <dbReference type="SAM" id="MobiDB-lite"/>
    </source>
</evidence>
<protein>
    <submittedName>
        <fullName evidence="3">Uncharacterized protein</fullName>
    </submittedName>
</protein>
<feature type="coiled-coil region" evidence="1">
    <location>
        <begin position="5"/>
        <end position="32"/>
    </location>
</feature>
<dbReference type="EMBL" id="CDMZ01001026">
    <property type="protein sequence ID" value="CEM25890.1"/>
    <property type="molecule type" value="Genomic_DNA"/>
</dbReference>